<organism evidence="1">
    <name type="scientific">Myoviridae sp. ctlHW5</name>
    <dbReference type="NCBI Taxonomy" id="2826691"/>
    <lineage>
        <taxon>Viruses</taxon>
        <taxon>Duplodnaviria</taxon>
        <taxon>Heunggongvirae</taxon>
        <taxon>Uroviricota</taxon>
        <taxon>Caudoviricetes</taxon>
    </lineage>
</organism>
<reference evidence="1" key="1">
    <citation type="journal article" date="2021" name="Proc. Natl. Acad. Sci. U.S.A.">
        <title>A Catalog of Tens of Thousands of Viruses from Human Metagenomes Reveals Hidden Associations with Chronic Diseases.</title>
        <authorList>
            <person name="Tisza M.J."/>
            <person name="Buck C.B."/>
        </authorList>
    </citation>
    <scope>NUCLEOTIDE SEQUENCE</scope>
    <source>
        <strain evidence="1">CtlHW5</strain>
    </source>
</reference>
<sequence>MKEKPTHYYCFFGNGTQTKNKLQAEFSEFLRGMEGELYQAANLDVIKRYIIEKAKELNKKYPRCKALEVSFKQYSKENYIHYLCGIEFNAFRLIPAYLIELENDLK</sequence>
<accession>A0A8S5N8I5</accession>
<protein>
    <submittedName>
        <fullName evidence="1">Uncharacterized protein</fullName>
    </submittedName>
</protein>
<name>A0A8S5N8I5_9CAUD</name>
<evidence type="ECO:0000313" key="1">
    <source>
        <dbReference type="EMBL" id="DAD90578.1"/>
    </source>
</evidence>
<dbReference type="EMBL" id="BK015089">
    <property type="protein sequence ID" value="DAD90578.1"/>
    <property type="molecule type" value="Genomic_DNA"/>
</dbReference>
<proteinExistence type="predicted"/>